<reference evidence="1 2" key="1">
    <citation type="submission" date="2017-12" db="EMBL/GenBank/DDBJ databases">
        <title>Comparative genomics of Botrytis spp.</title>
        <authorList>
            <person name="Valero-Jimenez C.A."/>
            <person name="Tapia P."/>
            <person name="Veloso J."/>
            <person name="Silva-Moreno E."/>
            <person name="Staats M."/>
            <person name="Valdes J.H."/>
            <person name="Van Kan J.A.L."/>
        </authorList>
    </citation>
    <scope>NUCLEOTIDE SEQUENCE [LARGE SCALE GENOMIC DNA]</scope>
    <source>
        <strain evidence="1 2">Bt9001</strain>
    </source>
</reference>
<name>A0A4Z1ESD9_9HELO</name>
<organism evidence="1 2">
    <name type="scientific">Botrytis tulipae</name>
    <dbReference type="NCBI Taxonomy" id="87230"/>
    <lineage>
        <taxon>Eukaryota</taxon>
        <taxon>Fungi</taxon>
        <taxon>Dikarya</taxon>
        <taxon>Ascomycota</taxon>
        <taxon>Pezizomycotina</taxon>
        <taxon>Leotiomycetes</taxon>
        <taxon>Helotiales</taxon>
        <taxon>Sclerotiniaceae</taxon>
        <taxon>Botrytis</taxon>
    </lineage>
</organism>
<dbReference type="EMBL" id="PQXH01000043">
    <property type="protein sequence ID" value="TGO15156.1"/>
    <property type="molecule type" value="Genomic_DNA"/>
</dbReference>
<sequence length="90" mass="10329">MGVVVVDVGHMEFGVFGNEEVPNQRSKQIERRSMPLLAATTNIITSRHFPCPHNKQNKATRKPDVESPDFLEQLFARLRLWLWWSGLVAV</sequence>
<keyword evidence="2" id="KW-1185">Reference proteome</keyword>
<evidence type="ECO:0000313" key="1">
    <source>
        <dbReference type="EMBL" id="TGO15156.1"/>
    </source>
</evidence>
<protein>
    <submittedName>
        <fullName evidence="1">Uncharacterized protein</fullName>
    </submittedName>
</protein>
<accession>A0A4Z1ESD9</accession>
<dbReference type="AlphaFoldDB" id="A0A4Z1ESD9"/>
<dbReference type="OrthoDB" id="10373868at2759"/>
<evidence type="ECO:0000313" key="2">
    <source>
        <dbReference type="Proteomes" id="UP000297777"/>
    </source>
</evidence>
<gene>
    <name evidence="1" type="ORF">BTUL_0043g00090</name>
</gene>
<proteinExistence type="predicted"/>
<dbReference type="Proteomes" id="UP000297777">
    <property type="component" value="Unassembled WGS sequence"/>
</dbReference>
<comment type="caution">
    <text evidence="1">The sequence shown here is derived from an EMBL/GenBank/DDBJ whole genome shotgun (WGS) entry which is preliminary data.</text>
</comment>